<dbReference type="Pfam" id="PF06961">
    <property type="entry name" value="DUF1294"/>
    <property type="match status" value="1"/>
</dbReference>
<dbReference type="Proteomes" id="UP000501602">
    <property type="component" value="Chromosome"/>
</dbReference>
<dbReference type="EMBL" id="CP051180">
    <property type="protein sequence ID" value="QIZ76679.1"/>
    <property type="molecule type" value="Genomic_DNA"/>
</dbReference>
<evidence type="ECO:0000313" key="2">
    <source>
        <dbReference type="EMBL" id="QIZ76679.1"/>
    </source>
</evidence>
<name>A0A6H1UDH9_9GAMM</name>
<keyword evidence="1" id="KW-1133">Transmembrane helix</keyword>
<organism evidence="2 3">
    <name type="scientific">Ferrimonas lipolytica</name>
    <dbReference type="NCBI Taxonomy" id="2724191"/>
    <lineage>
        <taxon>Bacteria</taxon>
        <taxon>Pseudomonadati</taxon>
        <taxon>Pseudomonadota</taxon>
        <taxon>Gammaproteobacteria</taxon>
        <taxon>Alteromonadales</taxon>
        <taxon>Ferrimonadaceae</taxon>
        <taxon>Ferrimonas</taxon>
    </lineage>
</organism>
<dbReference type="KEGG" id="fes:HER31_07220"/>
<evidence type="ECO:0000313" key="3">
    <source>
        <dbReference type="Proteomes" id="UP000501602"/>
    </source>
</evidence>
<feature type="transmembrane region" description="Helical" evidence="1">
    <location>
        <begin position="6"/>
        <end position="37"/>
    </location>
</feature>
<evidence type="ECO:0000256" key="1">
    <source>
        <dbReference type="SAM" id="Phobius"/>
    </source>
</evidence>
<protein>
    <submittedName>
        <fullName evidence="2">DUF1294 domain-containing protein</fullName>
    </submittedName>
</protein>
<feature type="transmembrane region" description="Helical" evidence="1">
    <location>
        <begin position="87"/>
        <end position="105"/>
    </location>
</feature>
<sequence length="113" mass="13134">MFGWLLIFGWCLLLVLFGPLQLLLLYIAISLLTLLLYGLDKQKAIKQHRRVPESTLHLFALLFGWPGALAGRQMFRHKTVKQPFTAILYLIIVLHLLLFTAYQFLQQGYLQFS</sequence>
<keyword evidence="1" id="KW-0472">Membrane</keyword>
<gene>
    <name evidence="2" type="ORF">HER31_07220</name>
</gene>
<keyword evidence="3" id="KW-1185">Reference proteome</keyword>
<proteinExistence type="predicted"/>
<reference evidence="2 3" key="1">
    <citation type="submission" date="2020-04" db="EMBL/GenBank/DDBJ databases">
        <title>Ferrimonas sp. S7 isolated from sea water.</title>
        <authorList>
            <person name="Bae S.S."/>
            <person name="Baek K."/>
        </authorList>
    </citation>
    <scope>NUCLEOTIDE SEQUENCE [LARGE SCALE GENOMIC DNA]</scope>
    <source>
        <strain evidence="2 3">S7</strain>
    </source>
</reference>
<dbReference type="InterPro" id="IPR010718">
    <property type="entry name" value="DUF1294"/>
</dbReference>
<accession>A0A6H1UDH9</accession>
<dbReference type="AlphaFoldDB" id="A0A6H1UDH9"/>
<keyword evidence="1" id="KW-0812">Transmembrane</keyword>